<protein>
    <submittedName>
        <fullName evidence="7">Protein monoglycylase ttll8</fullName>
    </submittedName>
</protein>
<feature type="compositionally biased region" description="Basic and acidic residues" evidence="6">
    <location>
        <begin position="577"/>
        <end position="589"/>
    </location>
</feature>
<evidence type="ECO:0000313" key="8">
    <source>
        <dbReference type="Proteomes" id="UP001626550"/>
    </source>
</evidence>
<dbReference type="EMBL" id="JBJKFK010001248">
    <property type="protein sequence ID" value="KAL3313613.1"/>
    <property type="molecule type" value="Genomic_DNA"/>
</dbReference>
<evidence type="ECO:0000256" key="1">
    <source>
        <dbReference type="ARBA" id="ARBA00004496"/>
    </source>
</evidence>
<keyword evidence="5" id="KW-0067">ATP-binding</keyword>
<dbReference type="GO" id="GO:0005737">
    <property type="term" value="C:cytoplasm"/>
    <property type="evidence" value="ECO:0007669"/>
    <property type="project" value="UniProtKB-SubCell"/>
</dbReference>
<dbReference type="SUPFAM" id="SSF56059">
    <property type="entry name" value="Glutathione synthetase ATP-binding domain-like"/>
    <property type="match status" value="1"/>
</dbReference>
<keyword evidence="8" id="KW-1185">Reference proteome</keyword>
<organism evidence="7 8">
    <name type="scientific">Cichlidogyrus casuarinus</name>
    <dbReference type="NCBI Taxonomy" id="1844966"/>
    <lineage>
        <taxon>Eukaryota</taxon>
        <taxon>Metazoa</taxon>
        <taxon>Spiralia</taxon>
        <taxon>Lophotrochozoa</taxon>
        <taxon>Platyhelminthes</taxon>
        <taxon>Monogenea</taxon>
        <taxon>Monopisthocotylea</taxon>
        <taxon>Dactylogyridea</taxon>
        <taxon>Ancyrocephalidae</taxon>
        <taxon>Cichlidogyrus</taxon>
    </lineage>
</organism>
<dbReference type="AlphaFoldDB" id="A0ABD2Q1W1"/>
<evidence type="ECO:0000256" key="5">
    <source>
        <dbReference type="ARBA" id="ARBA00022840"/>
    </source>
</evidence>
<evidence type="ECO:0000313" key="7">
    <source>
        <dbReference type="EMBL" id="KAL3313613.1"/>
    </source>
</evidence>
<evidence type="ECO:0000256" key="3">
    <source>
        <dbReference type="ARBA" id="ARBA00022598"/>
    </source>
</evidence>
<comment type="subcellular location">
    <subcellularLocation>
        <location evidence="1">Cytoplasm</location>
    </subcellularLocation>
</comment>
<feature type="compositionally biased region" description="Polar residues" evidence="6">
    <location>
        <begin position="590"/>
        <end position="601"/>
    </location>
</feature>
<keyword evidence="4" id="KW-0547">Nucleotide-binding</keyword>
<gene>
    <name evidence="7" type="primary">TTLL8</name>
    <name evidence="7" type="ORF">Ciccas_007779</name>
</gene>
<evidence type="ECO:0000256" key="6">
    <source>
        <dbReference type="SAM" id="MobiDB-lite"/>
    </source>
</evidence>
<dbReference type="PANTHER" id="PTHR45870:SF2">
    <property type="entry name" value="TUBULIN MONOGLYCYLASE TTLL3"/>
    <property type="match status" value="1"/>
</dbReference>
<feature type="region of interest" description="Disordered" evidence="6">
    <location>
        <begin position="626"/>
        <end position="647"/>
    </location>
</feature>
<dbReference type="PANTHER" id="PTHR45870">
    <property type="entry name" value="TUBULIN MONOGLYCYLASE TTLL3"/>
    <property type="match status" value="1"/>
</dbReference>
<dbReference type="Pfam" id="PF03133">
    <property type="entry name" value="TTL"/>
    <property type="match status" value="1"/>
</dbReference>
<keyword evidence="3" id="KW-0436">Ligase</keyword>
<evidence type="ECO:0000256" key="2">
    <source>
        <dbReference type="ARBA" id="ARBA00022490"/>
    </source>
</evidence>
<feature type="region of interest" description="Disordered" evidence="6">
    <location>
        <begin position="558"/>
        <end position="607"/>
    </location>
</feature>
<accession>A0ABD2Q1W1</accession>
<dbReference type="PROSITE" id="PS51221">
    <property type="entry name" value="TTL"/>
    <property type="match status" value="1"/>
</dbReference>
<dbReference type="GO" id="GO:0005524">
    <property type="term" value="F:ATP binding"/>
    <property type="evidence" value="ECO:0007669"/>
    <property type="project" value="UniProtKB-KW"/>
</dbReference>
<proteinExistence type="predicted"/>
<reference evidence="7 8" key="1">
    <citation type="submission" date="2024-11" db="EMBL/GenBank/DDBJ databases">
        <title>Adaptive evolution of stress response genes in parasites aligns with host niche diversity.</title>
        <authorList>
            <person name="Hahn C."/>
            <person name="Resl P."/>
        </authorList>
    </citation>
    <scope>NUCLEOTIDE SEQUENCE [LARGE SCALE GENOMIC DNA]</scope>
    <source>
        <strain evidence="7">EGGRZ-B1_66</strain>
        <tissue evidence="7">Body</tissue>
    </source>
</reference>
<keyword evidence="2" id="KW-0963">Cytoplasm</keyword>
<dbReference type="Proteomes" id="UP001626550">
    <property type="component" value="Unassembled WGS sequence"/>
</dbReference>
<comment type="caution">
    <text evidence="7">The sequence shown here is derived from an EMBL/GenBank/DDBJ whole genome shotgun (WGS) entry which is preliminary data.</text>
</comment>
<dbReference type="GO" id="GO:0070735">
    <property type="term" value="F:protein-glycine ligase activity"/>
    <property type="evidence" value="ECO:0007669"/>
    <property type="project" value="UniProtKB-ARBA"/>
</dbReference>
<name>A0ABD2Q1W1_9PLAT</name>
<evidence type="ECO:0000256" key="4">
    <source>
        <dbReference type="ARBA" id="ARBA00022741"/>
    </source>
</evidence>
<dbReference type="InterPro" id="IPR051437">
    <property type="entry name" value="TTLL_monoglycylase"/>
</dbReference>
<sequence>MHEIKSKMLKLVNPSFIWTLRKSQVNIRYLRKDQIFNHLTSAPFTTKIGLYRSLQELPWVKETSTSSFFPRCYIITETEERLAFIDDFRLTACLSLIRRVIAAPEVSDTPQVGFVEESEAEQGCSTPLESVTDRFYMKSASKFRFRSNPFPLLTSEAIMKKEAPEEVIIFAILHSKYKIYEKNHLDIDSSKPFISISPDQWRVFLTWTYKIFQDAFKVQNVQMYRLLCKQIHKEFSDSYDQESIDGQHNIWILKPGAKSRGRGIGCFNQLDAILKSTECSLPVCGNRLVVQKYIERPLLVYNTKFDIRQWFLVTDWNPLTIWWYNECYFRFCSHEFTLDRMDESVHLSNNSIQYKYKVNRKSQAIPSYNMWYLDEFLLHLNEKGTENLWHNRVLPGMKDAVISSMLCSQGSIDPRKNCFEVFGADFMISEPDFNPWLIEINSSPCMAPSTEVTAHLTPMILEDAVKVAVDRRFDRNALTGKFEMIYRQSTITTPLYLGMDLTVSGVQVCKPRRVIPIGPANYLSNKRESVENSQLNGAVKRQIPSSPLIKTTQIKTRLPTRDLNNNEPVKKGVNRRSIAEQDKKRKQIDQVKNCQSQTQRTETLKPNLKPYNLTKVELVSLAEGSKNTTDITDSQEKKTDQLKSSSYTDSYLKDEKAAVKSTSQYANRSSRDLMGAHLVKLTASSRNLESAKHILVIGGDTSSREETKKRLKRGFRCKLVDACESERPLMKRCLSSRPKLEDFEEPQVIEMKPLPRSTSASPRPRRLLTPRVHNVVNLFGYSQRRAPVTKKCEISYKDVMNTCAQRSRQSIPHGLPRGLCILPVVIPFSSYADAKNLSVNSCDKKRRSIYHNSSNPIPGPQVFKFHRTPRLTDCCPLEFSAVEVFQFIAHNFSLSLFF</sequence>
<dbReference type="Gene3D" id="3.30.470.20">
    <property type="entry name" value="ATP-grasp fold, B domain"/>
    <property type="match status" value="1"/>
</dbReference>
<dbReference type="InterPro" id="IPR004344">
    <property type="entry name" value="TTL/TTLL_fam"/>
</dbReference>